<evidence type="ECO:0000313" key="3">
    <source>
        <dbReference type="EMBL" id="MSR94714.1"/>
    </source>
</evidence>
<dbReference type="SUPFAM" id="SSF82549">
    <property type="entry name" value="DAK1/DegV-like"/>
    <property type="match status" value="1"/>
</dbReference>
<comment type="function">
    <text evidence="1">May bind long-chain fatty acids, such as palmitate, and may play a role in lipid transport or fatty acid metabolism.</text>
</comment>
<dbReference type="PROSITE" id="PS51482">
    <property type="entry name" value="DEGV"/>
    <property type="match status" value="1"/>
</dbReference>
<dbReference type="Proteomes" id="UP000434409">
    <property type="component" value="Unassembled WGS sequence"/>
</dbReference>
<evidence type="ECO:0000256" key="2">
    <source>
        <dbReference type="ARBA" id="ARBA00023121"/>
    </source>
</evidence>
<dbReference type="GO" id="GO:0008289">
    <property type="term" value="F:lipid binding"/>
    <property type="evidence" value="ECO:0007669"/>
    <property type="project" value="UniProtKB-KW"/>
</dbReference>
<dbReference type="Gene3D" id="3.30.1180.10">
    <property type="match status" value="1"/>
</dbReference>
<dbReference type="Pfam" id="PF02645">
    <property type="entry name" value="DegV"/>
    <property type="match status" value="1"/>
</dbReference>
<dbReference type="InterPro" id="IPR050270">
    <property type="entry name" value="DegV_domain_contain"/>
</dbReference>
<dbReference type="InterPro" id="IPR003797">
    <property type="entry name" value="DegV"/>
</dbReference>
<gene>
    <name evidence="3" type="ORF">FYJ34_10715</name>
</gene>
<protein>
    <submittedName>
        <fullName evidence="3">DegV family protein</fullName>
    </submittedName>
</protein>
<dbReference type="RefSeq" id="WP_154478502.1">
    <property type="nucleotide sequence ID" value="NZ_VULY01000018.1"/>
</dbReference>
<reference evidence="3 4" key="1">
    <citation type="submission" date="2019-08" db="EMBL/GenBank/DDBJ databases">
        <title>In-depth cultivation of the pig gut microbiome towards novel bacterial diversity and tailored functional studies.</title>
        <authorList>
            <person name="Wylensek D."/>
            <person name="Hitch T.C.A."/>
            <person name="Clavel T."/>
        </authorList>
    </citation>
    <scope>NUCLEOTIDE SEQUENCE [LARGE SCALE GENOMIC DNA]</scope>
    <source>
        <strain evidence="3 4">68-1-5</strain>
    </source>
</reference>
<dbReference type="PANTHER" id="PTHR33434">
    <property type="entry name" value="DEGV DOMAIN-CONTAINING PROTEIN DR_1986-RELATED"/>
    <property type="match status" value="1"/>
</dbReference>
<proteinExistence type="predicted"/>
<organism evidence="3 4">
    <name type="scientific">Suipraeoptans intestinalis</name>
    <dbReference type="NCBI Taxonomy" id="2606628"/>
    <lineage>
        <taxon>Bacteria</taxon>
        <taxon>Bacillati</taxon>
        <taxon>Bacillota</taxon>
        <taxon>Clostridia</taxon>
        <taxon>Lachnospirales</taxon>
        <taxon>Lachnospiraceae</taxon>
        <taxon>Suipraeoptans</taxon>
    </lineage>
</organism>
<dbReference type="AlphaFoldDB" id="A0A6N7UTX5"/>
<keyword evidence="4" id="KW-1185">Reference proteome</keyword>
<evidence type="ECO:0000313" key="4">
    <source>
        <dbReference type="Proteomes" id="UP000434409"/>
    </source>
</evidence>
<keyword evidence="2" id="KW-0446">Lipid-binding</keyword>
<dbReference type="PANTHER" id="PTHR33434:SF3">
    <property type="entry name" value="DEGV DOMAIN-CONTAINING PROTEIN YITS"/>
    <property type="match status" value="1"/>
</dbReference>
<name>A0A6N7UTX5_9FIRM</name>
<sequence>MNASYVITVNSTVDLPKAWLKEREVPVVPLHYTIDGKTYPDGEGLSSKEFFDLLREGKQAVTSQVNSEDAKEVLEPLLKEGKDILHLAFSSGLSGTCQSMMLAASELREAYPERKIQVIDTLCACMGEGLLLYYALQKQEEGKTLEEVAEWITENRLHICHNVAVDDLHHLQRGGRISKTAAVIGTMVQIKPIIHVDEEGCLKVVGKERGRKKALNRIAQKAIEQTEGGWTNEMVMITHGDCLEDAEYVGRLMEEALHPEEILIHNIGTVIGSHTGPGVVAVFTVGNKR</sequence>
<evidence type="ECO:0000256" key="1">
    <source>
        <dbReference type="ARBA" id="ARBA00003238"/>
    </source>
</evidence>
<dbReference type="EMBL" id="VULY01000018">
    <property type="protein sequence ID" value="MSR94714.1"/>
    <property type="molecule type" value="Genomic_DNA"/>
</dbReference>
<dbReference type="InterPro" id="IPR043168">
    <property type="entry name" value="DegV_C"/>
</dbReference>
<accession>A0A6N7UTX5</accession>
<dbReference type="Gene3D" id="3.40.50.10170">
    <property type="match status" value="1"/>
</dbReference>
<comment type="caution">
    <text evidence="3">The sequence shown here is derived from an EMBL/GenBank/DDBJ whole genome shotgun (WGS) entry which is preliminary data.</text>
</comment>
<dbReference type="NCBIfam" id="TIGR00762">
    <property type="entry name" value="DegV"/>
    <property type="match status" value="1"/>
</dbReference>